<feature type="domain" description="Retroviral polymerase SH3-like" evidence="2">
    <location>
        <begin position="3"/>
        <end position="46"/>
    </location>
</feature>
<sequence length="188" mass="18866">MGSRVLEGTFLGLKRGSAAYRVLVNGREYVSRDVTFNEAVRGPASRQPGTPFDAPAASPSPSGGSGGGGGGDGGGGGGGGAGGCASGDGDGGGGSAAAPHRPATRSQHQPLTPPWPALSRVQEWRAAMDEETVSLAAHGTWELVPLPPGQRALPCRWVYTIKKAADGATSSRLQRRLSLSGCSSSLGS</sequence>
<reference evidence="3 4" key="1">
    <citation type="journal article" date="2017" name="Mol. Biol. Evol.">
        <title>The 4-celled Tetrabaena socialis nuclear genome reveals the essential components for genetic control of cell number at the origin of multicellularity in the volvocine lineage.</title>
        <authorList>
            <person name="Featherston J."/>
            <person name="Arakaki Y."/>
            <person name="Hanschen E.R."/>
            <person name="Ferris P.J."/>
            <person name="Michod R.E."/>
            <person name="Olson B.J.S.C."/>
            <person name="Nozaki H."/>
            <person name="Durand P.M."/>
        </authorList>
    </citation>
    <scope>NUCLEOTIDE SEQUENCE [LARGE SCALE GENOMIC DNA]</scope>
    <source>
        <strain evidence="3 4">NIES-571</strain>
    </source>
</reference>
<name>A0A2J7ZUF8_9CHLO</name>
<keyword evidence="4" id="KW-1185">Reference proteome</keyword>
<feature type="compositionally biased region" description="Gly residues" evidence="1">
    <location>
        <begin position="63"/>
        <end position="95"/>
    </location>
</feature>
<evidence type="ECO:0000313" key="3">
    <source>
        <dbReference type="EMBL" id="PNH03904.1"/>
    </source>
</evidence>
<evidence type="ECO:0000313" key="4">
    <source>
        <dbReference type="Proteomes" id="UP000236333"/>
    </source>
</evidence>
<evidence type="ECO:0000259" key="2">
    <source>
        <dbReference type="Pfam" id="PF25597"/>
    </source>
</evidence>
<gene>
    <name evidence="3" type="ORF">TSOC_009984</name>
</gene>
<feature type="region of interest" description="Disordered" evidence="1">
    <location>
        <begin position="40"/>
        <end position="115"/>
    </location>
</feature>
<accession>A0A2J7ZUF8</accession>
<comment type="caution">
    <text evidence="3">The sequence shown here is derived from an EMBL/GenBank/DDBJ whole genome shotgun (WGS) entry which is preliminary data.</text>
</comment>
<feature type="compositionally biased region" description="Low complexity" evidence="1">
    <location>
        <begin position="53"/>
        <end position="62"/>
    </location>
</feature>
<dbReference type="InterPro" id="IPR057670">
    <property type="entry name" value="SH3_retrovirus"/>
</dbReference>
<dbReference type="Pfam" id="PF25597">
    <property type="entry name" value="SH3_retrovirus"/>
    <property type="match status" value="1"/>
</dbReference>
<proteinExistence type="predicted"/>
<protein>
    <recommendedName>
        <fullName evidence="2">Retroviral polymerase SH3-like domain-containing protein</fullName>
    </recommendedName>
</protein>
<dbReference type="EMBL" id="PGGS01000447">
    <property type="protein sequence ID" value="PNH03904.1"/>
    <property type="molecule type" value="Genomic_DNA"/>
</dbReference>
<organism evidence="3 4">
    <name type="scientific">Tetrabaena socialis</name>
    <dbReference type="NCBI Taxonomy" id="47790"/>
    <lineage>
        <taxon>Eukaryota</taxon>
        <taxon>Viridiplantae</taxon>
        <taxon>Chlorophyta</taxon>
        <taxon>core chlorophytes</taxon>
        <taxon>Chlorophyceae</taxon>
        <taxon>CS clade</taxon>
        <taxon>Chlamydomonadales</taxon>
        <taxon>Tetrabaenaceae</taxon>
        <taxon>Tetrabaena</taxon>
    </lineage>
</organism>
<evidence type="ECO:0000256" key="1">
    <source>
        <dbReference type="SAM" id="MobiDB-lite"/>
    </source>
</evidence>
<dbReference type="AlphaFoldDB" id="A0A2J7ZUF8"/>
<dbReference type="OrthoDB" id="546098at2759"/>
<dbReference type="Proteomes" id="UP000236333">
    <property type="component" value="Unassembled WGS sequence"/>
</dbReference>